<evidence type="ECO:0000313" key="2">
    <source>
        <dbReference type="Proteomes" id="UP000053424"/>
    </source>
</evidence>
<accession>A0A0C3CCC7</accession>
<name>A0A0C3CCC7_HEBCY</name>
<reference evidence="2" key="2">
    <citation type="submission" date="2015-01" db="EMBL/GenBank/DDBJ databases">
        <title>Evolutionary Origins and Diversification of the Mycorrhizal Mutualists.</title>
        <authorList>
            <consortium name="DOE Joint Genome Institute"/>
            <consortium name="Mycorrhizal Genomics Consortium"/>
            <person name="Kohler A."/>
            <person name="Kuo A."/>
            <person name="Nagy L.G."/>
            <person name="Floudas D."/>
            <person name="Copeland A."/>
            <person name="Barry K.W."/>
            <person name="Cichocki N."/>
            <person name="Veneault-Fourrey C."/>
            <person name="LaButti K."/>
            <person name="Lindquist E.A."/>
            <person name="Lipzen A."/>
            <person name="Lundell T."/>
            <person name="Morin E."/>
            <person name="Murat C."/>
            <person name="Riley R."/>
            <person name="Ohm R."/>
            <person name="Sun H."/>
            <person name="Tunlid A."/>
            <person name="Henrissat B."/>
            <person name="Grigoriev I.V."/>
            <person name="Hibbett D.S."/>
            <person name="Martin F."/>
        </authorList>
    </citation>
    <scope>NUCLEOTIDE SEQUENCE [LARGE SCALE GENOMIC DNA]</scope>
    <source>
        <strain evidence="2">h7</strain>
    </source>
</reference>
<gene>
    <name evidence="1" type="ORF">M413DRAFT_145152</name>
</gene>
<evidence type="ECO:0000313" key="1">
    <source>
        <dbReference type="EMBL" id="KIM41256.1"/>
    </source>
</evidence>
<organism evidence="1 2">
    <name type="scientific">Hebeloma cylindrosporum</name>
    <dbReference type="NCBI Taxonomy" id="76867"/>
    <lineage>
        <taxon>Eukaryota</taxon>
        <taxon>Fungi</taxon>
        <taxon>Dikarya</taxon>
        <taxon>Basidiomycota</taxon>
        <taxon>Agaricomycotina</taxon>
        <taxon>Agaricomycetes</taxon>
        <taxon>Agaricomycetidae</taxon>
        <taxon>Agaricales</taxon>
        <taxon>Agaricineae</taxon>
        <taxon>Hymenogastraceae</taxon>
        <taxon>Hebeloma</taxon>
    </lineage>
</organism>
<dbReference type="EMBL" id="KN831780">
    <property type="protein sequence ID" value="KIM41256.1"/>
    <property type="molecule type" value="Genomic_DNA"/>
</dbReference>
<dbReference type="Proteomes" id="UP000053424">
    <property type="component" value="Unassembled WGS sequence"/>
</dbReference>
<dbReference type="AlphaFoldDB" id="A0A0C3CCC7"/>
<keyword evidence="2" id="KW-1185">Reference proteome</keyword>
<dbReference type="HOGENOM" id="CLU_1731678_0_0_1"/>
<sequence length="151" mass="16954">MTRFSLPVSSYLGKEHQVAESLDQLLVETPSPWLPHHRGIPNRFLPGDPSQLPPLGDPSQFLPPGVPSEYSSETYEGLSSIEREALIGNHKTICSSTVLPGFETLLRRVQEYPLVKVGSLAHQHLYPDEDAEEAETRGRRDKIFYHLHSPC</sequence>
<reference evidence="1 2" key="1">
    <citation type="submission" date="2014-04" db="EMBL/GenBank/DDBJ databases">
        <authorList>
            <consortium name="DOE Joint Genome Institute"/>
            <person name="Kuo A."/>
            <person name="Gay G."/>
            <person name="Dore J."/>
            <person name="Kohler A."/>
            <person name="Nagy L.G."/>
            <person name="Floudas D."/>
            <person name="Copeland A."/>
            <person name="Barry K.W."/>
            <person name="Cichocki N."/>
            <person name="Veneault-Fourrey C."/>
            <person name="LaButti K."/>
            <person name="Lindquist E.A."/>
            <person name="Lipzen A."/>
            <person name="Lundell T."/>
            <person name="Morin E."/>
            <person name="Murat C."/>
            <person name="Sun H."/>
            <person name="Tunlid A."/>
            <person name="Henrissat B."/>
            <person name="Grigoriev I.V."/>
            <person name="Hibbett D.S."/>
            <person name="Martin F."/>
            <person name="Nordberg H.P."/>
            <person name="Cantor M.N."/>
            <person name="Hua S.X."/>
        </authorList>
    </citation>
    <scope>NUCLEOTIDE SEQUENCE [LARGE SCALE GENOMIC DNA]</scope>
    <source>
        <strain evidence="2">h7</strain>
    </source>
</reference>
<protein>
    <submittedName>
        <fullName evidence="1">Uncharacterized protein</fullName>
    </submittedName>
</protein>
<proteinExistence type="predicted"/>